<dbReference type="CDD" id="cd00200">
    <property type="entry name" value="WD40"/>
    <property type="match status" value="1"/>
</dbReference>
<dbReference type="PANTHER" id="PTHR19848:SF8">
    <property type="entry name" value="F-BOX AND WD REPEAT DOMAIN CONTAINING 7"/>
    <property type="match status" value="1"/>
</dbReference>
<reference evidence="4" key="2">
    <citation type="journal article" date="2015" name="Genome Announc.">
        <title>Draft Genome Sequence of Filamentous Marine Cyanobacterium Lyngbya confervoides Strain BDU141951.</title>
        <authorList>
            <person name="Chandrababunaidu M.M."/>
            <person name="Sen D."/>
            <person name="Tripathy S."/>
        </authorList>
    </citation>
    <scope>NUCLEOTIDE SEQUENCE</scope>
    <source>
        <strain evidence="4">BDU141951</strain>
    </source>
</reference>
<dbReference type="SUPFAM" id="SSF56112">
    <property type="entry name" value="Protein kinase-like (PK-like)"/>
    <property type="match status" value="1"/>
</dbReference>
<dbReference type="SMART" id="SM00320">
    <property type="entry name" value="WD40"/>
    <property type="match status" value="7"/>
</dbReference>
<name>A0A0C1Y523_9CYAN</name>
<dbReference type="InterPro" id="IPR001680">
    <property type="entry name" value="WD40_rpt"/>
</dbReference>
<dbReference type="Gene3D" id="1.10.510.10">
    <property type="entry name" value="Transferase(Phosphotransferase) domain 1"/>
    <property type="match status" value="1"/>
</dbReference>
<dbReference type="PROSITE" id="PS50294">
    <property type="entry name" value="WD_REPEATS_REGION"/>
    <property type="match status" value="6"/>
</dbReference>
<dbReference type="InterPro" id="IPR015943">
    <property type="entry name" value="WD40/YVTN_repeat-like_dom_sf"/>
</dbReference>
<dbReference type="GO" id="GO:0005524">
    <property type="term" value="F:ATP binding"/>
    <property type="evidence" value="ECO:0007669"/>
    <property type="project" value="InterPro"/>
</dbReference>
<dbReference type="Pfam" id="PF00069">
    <property type="entry name" value="Pkinase"/>
    <property type="match status" value="1"/>
</dbReference>
<dbReference type="PROSITE" id="PS00678">
    <property type="entry name" value="WD_REPEATS_1"/>
    <property type="match status" value="3"/>
</dbReference>
<dbReference type="InterPro" id="IPR011009">
    <property type="entry name" value="Kinase-like_dom_sf"/>
</dbReference>
<dbReference type="InterPro" id="IPR008271">
    <property type="entry name" value="Ser/Thr_kinase_AS"/>
</dbReference>
<keyword evidence="2" id="KW-0677">Repeat</keyword>
<dbReference type="InterPro" id="IPR000719">
    <property type="entry name" value="Prot_kinase_dom"/>
</dbReference>
<keyword evidence="1" id="KW-0853">WD repeat</keyword>
<evidence type="ECO:0000256" key="1">
    <source>
        <dbReference type="ARBA" id="ARBA00022574"/>
    </source>
</evidence>
<sequence length="708" mass="77440">MSLCINPSCPQPAHPENSRHVTCQACGSGLLLQGQYRVMRLLSSSSGFGLVYEAYQQDQPKILKVLRPDRTDNPKILSLFRKEAEVLSQLNHPGVPLVEPDGYFVYQPQAGPPLHCIVMEKIDGPNLLQWMLQQGNHPIGERQAFQWLHQLTEILRRVHQHNYFHRDIKPDNVMLRSSGQLVLVDFGAAREMSQTYLAQVSGSGVTTISSAGYTPPEQEQGQAVPQSDFYALGRTIIFLLTGRSPNDPAMYDPMLNLFKWRSFAPTISDEFANLLDSLVSPRVIDRPKTAQELLDRLQKLSLSQFMQLGDTAALHAITSPPVIESDWGSTQASGFQMPDNAASPIGDTPAPTVIPRRGNSHLWTWLIAGGLTCAGLLLLGVGVWHRQRSQPPAATVPSGAVNDIDVAQPTPEIRVELLRTLTSHTNSINELQLLSDERRFISASADNTIRLWDLSSGQILHTFTGHQTFVNAIALSPDELTLYSGSADGALLAWNLNTAEQQATFAGHDSPINALAHHPNGRLLVSGGSDGTIKIWETATQTLVQTLTGHEGAVNTLIITSDGQRIITGSADRTIRIWDLQTGEALAVLAGHDSFINAIAASPDGRYLFSASADQTLKRWDLNAEEVLETLNGHTSYVNVLTVSRDGQTVASGSADETVRLWDVTTGKLKVTYIGFGMPVDHLLLPSEKQIVTASRENSAIKAWNLEP</sequence>
<evidence type="ECO:0000256" key="2">
    <source>
        <dbReference type="ARBA" id="ARBA00022737"/>
    </source>
</evidence>
<dbReference type="Gene3D" id="3.30.200.20">
    <property type="entry name" value="Phosphorylase Kinase, domain 1"/>
    <property type="match status" value="1"/>
</dbReference>
<dbReference type="InterPro" id="IPR020472">
    <property type="entry name" value="WD40_PAC1"/>
</dbReference>
<dbReference type="InterPro" id="IPR036322">
    <property type="entry name" value="WD40_repeat_dom_sf"/>
</dbReference>
<dbReference type="Pfam" id="PF00400">
    <property type="entry name" value="WD40"/>
    <property type="match status" value="6"/>
</dbReference>
<accession>A0A0C1Y523</accession>
<keyword evidence="4" id="KW-0808">Transferase</keyword>
<organism evidence="4">
    <name type="scientific">Lyngbya confervoides BDU141951</name>
    <dbReference type="NCBI Taxonomy" id="1574623"/>
    <lineage>
        <taxon>Bacteria</taxon>
        <taxon>Bacillati</taxon>
        <taxon>Cyanobacteriota</taxon>
        <taxon>Cyanophyceae</taxon>
        <taxon>Oscillatoriophycideae</taxon>
        <taxon>Oscillatoriales</taxon>
        <taxon>Microcoleaceae</taxon>
        <taxon>Lyngbya</taxon>
    </lineage>
</organism>
<dbReference type="SUPFAM" id="SSF50978">
    <property type="entry name" value="WD40 repeat-like"/>
    <property type="match status" value="1"/>
</dbReference>
<dbReference type="PROSITE" id="PS00108">
    <property type="entry name" value="PROTEIN_KINASE_ST"/>
    <property type="match status" value="1"/>
</dbReference>
<protein>
    <submittedName>
        <fullName evidence="4">Protein kinase</fullName>
    </submittedName>
</protein>
<keyword evidence="4" id="KW-0418">Kinase</keyword>
<dbReference type="NCBIfam" id="NF045510">
    <property type="entry name" value="4Cys_prefix_kin"/>
    <property type="match status" value="1"/>
</dbReference>
<dbReference type="EMBL" id="JTHE02000003">
    <property type="protein sequence ID" value="NEV67142.1"/>
    <property type="molecule type" value="Genomic_DNA"/>
</dbReference>
<dbReference type="CDD" id="cd14014">
    <property type="entry name" value="STKc_PknB_like"/>
    <property type="match status" value="1"/>
</dbReference>
<dbReference type="SMART" id="SM00220">
    <property type="entry name" value="S_TKc"/>
    <property type="match status" value="1"/>
</dbReference>
<proteinExistence type="predicted"/>
<evidence type="ECO:0000313" key="4">
    <source>
        <dbReference type="EMBL" id="NEV67142.1"/>
    </source>
</evidence>
<dbReference type="PROSITE" id="PS50082">
    <property type="entry name" value="WD_REPEATS_2"/>
    <property type="match status" value="6"/>
</dbReference>
<reference evidence="4" key="1">
    <citation type="submission" date="2014-11" db="EMBL/GenBank/DDBJ databases">
        <authorList>
            <person name="Malar M.C."/>
            <person name="Sen D."/>
            <person name="Tripathy S."/>
        </authorList>
    </citation>
    <scope>NUCLEOTIDE SEQUENCE</scope>
    <source>
        <strain evidence="4">BDU141951</strain>
    </source>
</reference>
<feature type="domain" description="Protein kinase" evidence="3">
    <location>
        <begin position="37"/>
        <end position="306"/>
    </location>
</feature>
<dbReference type="InterPro" id="IPR019775">
    <property type="entry name" value="WD40_repeat_CS"/>
</dbReference>
<reference evidence="4" key="3">
    <citation type="submission" date="2020-02" db="EMBL/GenBank/DDBJ databases">
        <authorList>
            <person name="Sarangi A.N."/>
            <person name="Ghosh S."/>
            <person name="Mukherjee M."/>
            <person name="Tripathy S."/>
        </authorList>
    </citation>
    <scope>NUCLEOTIDE SEQUENCE</scope>
    <source>
        <strain evidence="4">BDU141951</strain>
    </source>
</reference>
<evidence type="ECO:0000259" key="3">
    <source>
        <dbReference type="PROSITE" id="PS50011"/>
    </source>
</evidence>
<dbReference type="GO" id="GO:0004672">
    <property type="term" value="F:protein kinase activity"/>
    <property type="evidence" value="ECO:0007669"/>
    <property type="project" value="InterPro"/>
</dbReference>
<dbReference type="PRINTS" id="PR00320">
    <property type="entry name" value="GPROTEINBRPT"/>
</dbReference>
<gene>
    <name evidence="4" type="ORF">QQ91_008420</name>
</gene>
<comment type="caution">
    <text evidence="4">The sequence shown here is derived from an EMBL/GenBank/DDBJ whole genome shotgun (WGS) entry which is preliminary data.</text>
</comment>
<dbReference type="Gene3D" id="2.130.10.10">
    <property type="entry name" value="YVTN repeat-like/Quinoprotein amine dehydrogenase"/>
    <property type="match status" value="2"/>
</dbReference>
<dbReference type="AlphaFoldDB" id="A0A0C1Y523"/>
<dbReference type="PROSITE" id="PS50011">
    <property type="entry name" value="PROTEIN_KINASE_DOM"/>
    <property type="match status" value="1"/>
</dbReference>
<dbReference type="PANTHER" id="PTHR19848">
    <property type="entry name" value="WD40 REPEAT PROTEIN"/>
    <property type="match status" value="1"/>
</dbReference>